<dbReference type="FunFam" id="3.40.50.300:FF:001760">
    <property type="entry name" value="ATP-dependent RNA helicase"/>
    <property type="match status" value="1"/>
</dbReference>
<keyword evidence="14" id="KW-0469">Meiosis</keyword>
<evidence type="ECO:0000256" key="16">
    <source>
        <dbReference type="SAM" id="MobiDB-lite"/>
    </source>
</evidence>
<feature type="domain" description="Helicase ATP-binding" evidence="17">
    <location>
        <begin position="222"/>
        <end position="389"/>
    </location>
</feature>
<dbReference type="PROSITE" id="PS51192">
    <property type="entry name" value="HELICASE_ATP_BIND_1"/>
    <property type="match status" value="1"/>
</dbReference>
<dbReference type="GO" id="GO:0031047">
    <property type="term" value="P:regulatory ncRNA-mediated gene silencing"/>
    <property type="evidence" value="ECO:0007669"/>
    <property type="project" value="UniProtKB-KW"/>
</dbReference>
<evidence type="ECO:0000256" key="3">
    <source>
        <dbReference type="ARBA" id="ARBA00012552"/>
    </source>
</evidence>
<evidence type="ECO:0000256" key="4">
    <source>
        <dbReference type="ARBA" id="ARBA00013352"/>
    </source>
</evidence>
<keyword evidence="20" id="KW-1185">Reference proteome</keyword>
<dbReference type="InterPro" id="IPR007502">
    <property type="entry name" value="Helicase-assoc_dom"/>
</dbReference>
<evidence type="ECO:0000313" key="20">
    <source>
        <dbReference type="Proteomes" id="UP000728032"/>
    </source>
</evidence>
<dbReference type="InterPro" id="IPR002999">
    <property type="entry name" value="Tudor"/>
</dbReference>
<dbReference type="InterPro" id="IPR027417">
    <property type="entry name" value="P-loop_NTPase"/>
</dbReference>
<evidence type="ECO:0000256" key="15">
    <source>
        <dbReference type="ARBA" id="ARBA00047984"/>
    </source>
</evidence>
<feature type="domain" description="Helicase C-terminal" evidence="18">
    <location>
        <begin position="457"/>
        <end position="635"/>
    </location>
</feature>
<evidence type="ECO:0000256" key="14">
    <source>
        <dbReference type="ARBA" id="ARBA00023254"/>
    </source>
</evidence>
<name>A0A7R9M2B0_9ACAR</name>
<comment type="subcellular location">
    <subcellularLocation>
        <location evidence="1">Cytoplasm</location>
    </subcellularLocation>
</comment>
<dbReference type="PANTHER" id="PTHR18934">
    <property type="entry name" value="ATP-DEPENDENT RNA HELICASE"/>
    <property type="match status" value="1"/>
</dbReference>
<dbReference type="CDD" id="cd18791">
    <property type="entry name" value="SF2_C_RHA"/>
    <property type="match status" value="1"/>
</dbReference>
<keyword evidence="12" id="KW-0744">Spermatogenesis</keyword>
<evidence type="ECO:0000259" key="18">
    <source>
        <dbReference type="PROSITE" id="PS51194"/>
    </source>
</evidence>
<dbReference type="InterPro" id="IPR011545">
    <property type="entry name" value="DEAD/DEAH_box_helicase_dom"/>
</dbReference>
<dbReference type="PROSITE" id="PS00690">
    <property type="entry name" value="DEAH_ATP_HELICASE"/>
    <property type="match status" value="1"/>
</dbReference>
<dbReference type="Pfam" id="PF00567">
    <property type="entry name" value="TUDOR"/>
    <property type="match status" value="1"/>
</dbReference>
<feature type="compositionally biased region" description="Basic and acidic residues" evidence="16">
    <location>
        <begin position="127"/>
        <end position="142"/>
    </location>
</feature>
<dbReference type="SMART" id="SM00490">
    <property type="entry name" value="HELICc"/>
    <property type="match status" value="1"/>
</dbReference>
<feature type="non-terminal residue" evidence="19">
    <location>
        <position position="1"/>
    </location>
</feature>
<dbReference type="AlphaFoldDB" id="A0A7R9M2B0"/>
<dbReference type="GO" id="GO:0005524">
    <property type="term" value="F:ATP binding"/>
    <property type="evidence" value="ECO:0007669"/>
    <property type="project" value="UniProtKB-KW"/>
</dbReference>
<dbReference type="GO" id="GO:0016787">
    <property type="term" value="F:hydrolase activity"/>
    <property type="evidence" value="ECO:0007669"/>
    <property type="project" value="UniProtKB-KW"/>
</dbReference>
<evidence type="ECO:0000259" key="17">
    <source>
        <dbReference type="PROSITE" id="PS51192"/>
    </source>
</evidence>
<evidence type="ECO:0000256" key="10">
    <source>
        <dbReference type="ARBA" id="ARBA00022806"/>
    </source>
</evidence>
<feature type="region of interest" description="Disordered" evidence="16">
    <location>
        <begin position="127"/>
        <end position="164"/>
    </location>
</feature>
<evidence type="ECO:0000256" key="13">
    <source>
        <dbReference type="ARBA" id="ARBA00023158"/>
    </source>
</evidence>
<dbReference type="PANTHER" id="PTHR18934:SF113">
    <property type="entry name" value="ATP-DEPENDENT RNA HELICASE TDRD9"/>
    <property type="match status" value="1"/>
</dbReference>
<feature type="region of interest" description="Disordered" evidence="16">
    <location>
        <begin position="35"/>
        <end position="56"/>
    </location>
</feature>
<accession>A0A7R9M2B0</accession>
<dbReference type="GO" id="GO:0005737">
    <property type="term" value="C:cytoplasm"/>
    <property type="evidence" value="ECO:0007669"/>
    <property type="project" value="UniProtKB-SubCell"/>
</dbReference>
<dbReference type="Gene3D" id="2.40.50.90">
    <property type="match status" value="1"/>
</dbReference>
<evidence type="ECO:0000256" key="11">
    <source>
        <dbReference type="ARBA" id="ARBA00022840"/>
    </source>
</evidence>
<dbReference type="SMART" id="SM00847">
    <property type="entry name" value="HA2"/>
    <property type="match status" value="1"/>
</dbReference>
<evidence type="ECO:0000256" key="9">
    <source>
        <dbReference type="ARBA" id="ARBA00022801"/>
    </source>
</evidence>
<keyword evidence="5" id="KW-0217">Developmental protein</keyword>
<keyword evidence="9" id="KW-0378">Hydrolase</keyword>
<gene>
    <name evidence="19" type="ORF">ONB1V03_LOCUS8863</name>
</gene>
<dbReference type="EMBL" id="OC920092">
    <property type="protein sequence ID" value="CAD7652198.1"/>
    <property type="molecule type" value="Genomic_DNA"/>
</dbReference>
<sequence length="1225" mass="138741">MYGKGAKKCLQVMAHKGTYHYSTDPLIASVVATRKRDDMSGEGGDGGDEEMRRKKLKEAEEKAGITLDFFAEYMKIDGNPQALMDTKPNLYGKPNWNWYTEAVKKEEKVDDTNDSKYSGKQYVKDVKEKEKQRVMQLQREEASTPEASGSGRNSPTPSASTNRLHKRASNISLSTHLGSVGTFVPQTIVEDVDMTQVKDQYFAQNRPKRAPLPISGFERDIIDAIEVNRVVIIEGATGCGKTTQVPQYIADECAQKGIPFNIVVTQPRRIAAKSISARVADERGWQLGTMVGYQIGMDKSCVNEDTRILYCTTGVLLQRLIGNKKLDNYSHIVIDEVHERSIDTDLLLLVIKKLMASKSVSVKIILMSATFDVSQLQEYFTLPIYDGEDMVQQVIPKHIQITERPKKLHVYYMNQIKKDLNFPYRPGPRDVRYRTDPDIDRNTPHVSDDAMAIAVHMMEEGIKDIEGPDAITRGAVLIFLPGLEEIIELKARLERSKECKAQHWKIYPLHSSIPLDKQNAIFTKSARTERKVILATNIAESSITVPDVSFVIDFCLTKSLVCDIETHIPVLRLEWASKANCDQRAGRAGRVTEGRVYRLVEESFYKNQMMPYTEPELTRSPLDLSILRVKMLDMGPPKELLGLALNPPDLADIYHSVLQLKQVGAFAVKVTKGQQVFYDEEDGDITTLGRIMSNLPIDIRLGKLVIMGHVFDCLEDCIIIAACLSTQGMFRKDFDQGLNAYKSRLAWADRSFSDGIAYLNAYKMYKKFDPEFQENRQMAAEWCRQNFLQHKRILEVDYMYGELMSRLARELIVIPNRPNLRRNRHEEELILKVVMCAAFYPNYFTRNDIDLKNIQREISTKDPRTTVAIGGLPPNEGPLYGAAIKEVFAVCAKRIDIDFEDTKAYLTFVDERHPLSDAFDNHIPSHLKREAFGGSVSSMSCKSESRAESRAETPLSITTDTSMSVSSNTTAMSLKKREAKETTVKTAVYVALAMKGHRIDKEIPKLNANTTKTEIQRLEKFQNEVQSEVSVAFRSHRVSVPHHMPRLKLEKLPMPALDCSQIPIRITHVENPSLFYAQYANKFTDSHLNQLSGILSYDLNFRSCESETTRIGDIVIAPYFDSMGAKMHGRGRVDSIEYRAGTKEIDSMRVFYLDYGFCRVFDNIREVSAVTTRTNTELTSIPPLALQCALSQVNPSAISCFDSSWSKRAIDYFKKYVSKRHTFTG</sequence>
<keyword evidence="7" id="KW-0547">Nucleotide-binding</keyword>
<dbReference type="Proteomes" id="UP000728032">
    <property type="component" value="Unassembled WGS sequence"/>
</dbReference>
<dbReference type="GO" id="GO:0007283">
    <property type="term" value="P:spermatogenesis"/>
    <property type="evidence" value="ECO:0007669"/>
    <property type="project" value="UniProtKB-KW"/>
</dbReference>
<evidence type="ECO:0000256" key="12">
    <source>
        <dbReference type="ARBA" id="ARBA00022871"/>
    </source>
</evidence>
<evidence type="ECO:0000256" key="1">
    <source>
        <dbReference type="ARBA" id="ARBA00004496"/>
    </source>
</evidence>
<evidence type="ECO:0000313" key="19">
    <source>
        <dbReference type="EMBL" id="CAD7652198.1"/>
    </source>
</evidence>
<dbReference type="CDD" id="cd17917">
    <property type="entry name" value="DEXHc_RHA-like"/>
    <property type="match status" value="1"/>
</dbReference>
<dbReference type="InterPro" id="IPR035437">
    <property type="entry name" value="SNase_OB-fold_sf"/>
</dbReference>
<dbReference type="GO" id="GO:0003723">
    <property type="term" value="F:RNA binding"/>
    <property type="evidence" value="ECO:0007669"/>
    <property type="project" value="TreeGrafter"/>
</dbReference>
<dbReference type="SMART" id="SM00487">
    <property type="entry name" value="DEXDc"/>
    <property type="match status" value="1"/>
</dbReference>
<dbReference type="GO" id="GO:0030154">
    <property type="term" value="P:cell differentiation"/>
    <property type="evidence" value="ECO:0007669"/>
    <property type="project" value="UniProtKB-KW"/>
</dbReference>
<reference evidence="19" key="1">
    <citation type="submission" date="2020-11" db="EMBL/GenBank/DDBJ databases">
        <authorList>
            <person name="Tran Van P."/>
        </authorList>
    </citation>
    <scope>NUCLEOTIDE SEQUENCE</scope>
</reference>
<dbReference type="InterPro" id="IPR014001">
    <property type="entry name" value="Helicase_ATP-bd"/>
</dbReference>
<feature type="compositionally biased region" description="Polar residues" evidence="16">
    <location>
        <begin position="145"/>
        <end position="162"/>
    </location>
</feature>
<dbReference type="SUPFAM" id="SSF52540">
    <property type="entry name" value="P-loop containing nucleoside triphosphate hydrolases"/>
    <property type="match status" value="1"/>
</dbReference>
<dbReference type="PROSITE" id="PS51194">
    <property type="entry name" value="HELICASE_CTER"/>
    <property type="match status" value="1"/>
</dbReference>
<dbReference type="OrthoDB" id="66977at2759"/>
<dbReference type="Gene3D" id="1.20.120.1080">
    <property type="match status" value="1"/>
</dbReference>
<keyword evidence="10" id="KW-0347">Helicase</keyword>
<evidence type="ECO:0000256" key="7">
    <source>
        <dbReference type="ARBA" id="ARBA00022741"/>
    </source>
</evidence>
<dbReference type="Pfam" id="PF21010">
    <property type="entry name" value="HA2_C"/>
    <property type="match status" value="1"/>
</dbReference>
<organism evidence="19">
    <name type="scientific">Oppiella nova</name>
    <dbReference type="NCBI Taxonomy" id="334625"/>
    <lineage>
        <taxon>Eukaryota</taxon>
        <taxon>Metazoa</taxon>
        <taxon>Ecdysozoa</taxon>
        <taxon>Arthropoda</taxon>
        <taxon>Chelicerata</taxon>
        <taxon>Arachnida</taxon>
        <taxon>Acari</taxon>
        <taxon>Acariformes</taxon>
        <taxon>Sarcoptiformes</taxon>
        <taxon>Oribatida</taxon>
        <taxon>Brachypylina</taxon>
        <taxon>Oppioidea</taxon>
        <taxon>Oppiidae</taxon>
        <taxon>Oppiella</taxon>
    </lineage>
</organism>
<comment type="similarity">
    <text evidence="2">Belongs to the DEAD box helicase family. DEAH subfamily.</text>
</comment>
<comment type="catalytic activity">
    <reaction evidence="15">
        <text>ATP + H2O = ADP + phosphate + H(+)</text>
        <dbReference type="Rhea" id="RHEA:13065"/>
        <dbReference type="ChEBI" id="CHEBI:15377"/>
        <dbReference type="ChEBI" id="CHEBI:15378"/>
        <dbReference type="ChEBI" id="CHEBI:30616"/>
        <dbReference type="ChEBI" id="CHEBI:43474"/>
        <dbReference type="ChEBI" id="CHEBI:456216"/>
        <dbReference type="EC" id="3.6.4.13"/>
    </reaction>
</comment>
<protein>
    <recommendedName>
        <fullName evidence="4">Probable ATP-dependent RNA helicase spindle-E</fullName>
        <ecNumber evidence="3">3.6.4.13</ecNumber>
    </recommendedName>
</protein>
<keyword evidence="13" id="KW-0943">RNA-mediated gene silencing</keyword>
<dbReference type="InterPro" id="IPR001650">
    <property type="entry name" value="Helicase_C-like"/>
</dbReference>
<keyword evidence="11" id="KW-0067">ATP-binding</keyword>
<dbReference type="GO" id="GO:0051321">
    <property type="term" value="P:meiotic cell cycle"/>
    <property type="evidence" value="ECO:0007669"/>
    <property type="project" value="UniProtKB-KW"/>
</dbReference>
<dbReference type="EMBL" id="CAJPVJ010005267">
    <property type="protein sequence ID" value="CAG2169385.1"/>
    <property type="molecule type" value="Genomic_DNA"/>
</dbReference>
<keyword evidence="6" id="KW-0963">Cytoplasm</keyword>
<keyword evidence="8" id="KW-0221">Differentiation</keyword>
<dbReference type="Pfam" id="PF00270">
    <property type="entry name" value="DEAD"/>
    <property type="match status" value="1"/>
</dbReference>
<dbReference type="Gene3D" id="3.40.50.300">
    <property type="entry name" value="P-loop containing nucleotide triphosphate hydrolases"/>
    <property type="match status" value="2"/>
</dbReference>
<evidence type="ECO:0000256" key="2">
    <source>
        <dbReference type="ARBA" id="ARBA00008792"/>
    </source>
</evidence>
<evidence type="ECO:0000256" key="8">
    <source>
        <dbReference type="ARBA" id="ARBA00022782"/>
    </source>
</evidence>
<dbReference type="Pfam" id="PF00271">
    <property type="entry name" value="Helicase_C"/>
    <property type="match status" value="1"/>
</dbReference>
<dbReference type="InterPro" id="IPR002464">
    <property type="entry name" value="DNA/RNA_helicase_DEAH_CS"/>
</dbReference>
<dbReference type="EC" id="3.6.4.13" evidence="3"/>
<evidence type="ECO:0000256" key="6">
    <source>
        <dbReference type="ARBA" id="ARBA00022490"/>
    </source>
</evidence>
<dbReference type="GO" id="GO:0003724">
    <property type="term" value="F:RNA helicase activity"/>
    <property type="evidence" value="ECO:0007669"/>
    <property type="project" value="UniProtKB-EC"/>
</dbReference>
<evidence type="ECO:0000256" key="5">
    <source>
        <dbReference type="ARBA" id="ARBA00022473"/>
    </source>
</evidence>
<proteinExistence type="inferred from homology"/>